<feature type="transmembrane region" description="Helical" evidence="6">
    <location>
        <begin position="429"/>
        <end position="451"/>
    </location>
</feature>
<evidence type="ECO:0000256" key="3">
    <source>
        <dbReference type="ARBA" id="ARBA00022692"/>
    </source>
</evidence>
<gene>
    <name evidence="9" type="ORF">RM706_04980</name>
</gene>
<dbReference type="EMBL" id="JAVRHR010000001">
    <property type="protein sequence ID" value="MDT0606368.1"/>
    <property type="molecule type" value="Genomic_DNA"/>
</dbReference>
<feature type="transmembrane region" description="Helical" evidence="6">
    <location>
        <begin position="288"/>
        <end position="312"/>
    </location>
</feature>
<keyword evidence="3 6" id="KW-0812">Transmembrane</keyword>
<evidence type="ECO:0000256" key="6">
    <source>
        <dbReference type="SAM" id="Phobius"/>
    </source>
</evidence>
<keyword evidence="10" id="KW-1185">Reference proteome</keyword>
<dbReference type="InterPro" id="IPR003838">
    <property type="entry name" value="ABC3_permease_C"/>
</dbReference>
<feature type="transmembrane region" description="Helical" evidence="6">
    <location>
        <begin position="677"/>
        <end position="702"/>
    </location>
</feature>
<keyword evidence="4 6" id="KW-1133">Transmembrane helix</keyword>
<dbReference type="PANTHER" id="PTHR30572:SF18">
    <property type="entry name" value="ABC-TYPE MACROLIDE FAMILY EXPORT SYSTEM PERMEASE COMPONENT 2"/>
    <property type="match status" value="1"/>
</dbReference>
<sequence length="800" mass="89653">MFKNYLKIAWRNILKNKGYSIINIGGLAIGLACFLLIAIFISNELSYDNYHEKKDSVYRVIHHSNADSPDDAWVWGNAPVGPALKSDFPEIIEKAQFSGRSDILLEYNNRKFQEGDCFYADTSVFNVFSWPLINGDPKTALEAPYSIVLTETTAKKYFGNENPVGKTIEGIGGRAADGTYTVTGVMKDVPQNSHFSFDVLMSMSSFYQTRPEIFDSWGYVDFYTYVLVSNNFDQTAFESKIPDFLKKHIEPEVAEQYYYNFSLESMNKIYLYSKADRQPGETGSLSNIYIFAIIGLFILIIASINFMNLATARSMERAKEVGIRKVIGAERKGLIYQFLGESLILVLFASLLGLLLAFLGLPWLSSLTGKAFAMASFITAPILLLYFGTTLLTGFFAGSYPAFILSGFKPVRVLKGAFRTSAQGANLRKGLVILQFSISIALIASTVVVYYQLGFMLNKDMGFAKDQQLILDFNWDGEVLNNVEAIKGEFLALADVSSVSLSRTVPSSHFPAAGTDIETYEGNMENFSPYIYEVDNNFIQHYKIDVVAGRAFSPDFPTDSISSLIINEAAVKEFGYNDPNQIIGKKFQQWGREGSIVGVVKDFNYISLHSEVAPLTLRQVPYGRYLSLRISSNNYKDAITAIEKKWNVLAPHRPFIYSFLDEAFNKQYISDIRFRKLFTIFSCLAIFIACLGLFGLATYSAMLRTKEIGIRKVLGANVSTIVALLSKDFIKLVGIAILIAIPFSWYAMRQWLNEYAYKIDVEWWVFLLAGAIALSIAIATVGFHAFKSANNNPIKSLRTE</sequence>
<evidence type="ECO:0000259" key="8">
    <source>
        <dbReference type="Pfam" id="PF12704"/>
    </source>
</evidence>
<reference evidence="9 10" key="1">
    <citation type="submission" date="2023-09" db="EMBL/GenBank/DDBJ databases">
        <authorList>
            <person name="Rey-Velasco X."/>
        </authorList>
    </citation>
    <scope>NUCLEOTIDE SEQUENCE [LARGE SCALE GENOMIC DNA]</scope>
    <source>
        <strain evidence="9 10">F388</strain>
    </source>
</reference>
<dbReference type="PROSITE" id="PS51257">
    <property type="entry name" value="PROKAR_LIPOPROTEIN"/>
    <property type="match status" value="1"/>
</dbReference>
<evidence type="ECO:0000256" key="2">
    <source>
        <dbReference type="ARBA" id="ARBA00022475"/>
    </source>
</evidence>
<feature type="transmembrane region" description="Helical" evidence="6">
    <location>
        <begin position="729"/>
        <end position="748"/>
    </location>
</feature>
<dbReference type="InterPro" id="IPR050250">
    <property type="entry name" value="Macrolide_Exporter_MacB"/>
</dbReference>
<organism evidence="9 10">
    <name type="scientific">Croceitalea rosinachiae</name>
    <dbReference type="NCBI Taxonomy" id="3075596"/>
    <lineage>
        <taxon>Bacteria</taxon>
        <taxon>Pseudomonadati</taxon>
        <taxon>Bacteroidota</taxon>
        <taxon>Flavobacteriia</taxon>
        <taxon>Flavobacteriales</taxon>
        <taxon>Flavobacteriaceae</taxon>
        <taxon>Croceitalea</taxon>
    </lineage>
</organism>
<feature type="domain" description="MacB-like periplasmic core" evidence="8">
    <location>
        <begin position="20"/>
        <end position="241"/>
    </location>
</feature>
<evidence type="ECO:0000256" key="1">
    <source>
        <dbReference type="ARBA" id="ARBA00004651"/>
    </source>
</evidence>
<dbReference type="Pfam" id="PF12704">
    <property type="entry name" value="MacB_PCD"/>
    <property type="match status" value="1"/>
</dbReference>
<dbReference type="PANTHER" id="PTHR30572">
    <property type="entry name" value="MEMBRANE COMPONENT OF TRANSPORTER-RELATED"/>
    <property type="match status" value="1"/>
</dbReference>
<feature type="transmembrane region" description="Helical" evidence="6">
    <location>
        <begin position="21"/>
        <end position="41"/>
    </location>
</feature>
<dbReference type="RefSeq" id="WP_311349924.1">
    <property type="nucleotide sequence ID" value="NZ_JAVRHR010000001.1"/>
</dbReference>
<feature type="domain" description="ABC3 transporter permease C-terminal" evidence="7">
    <location>
        <begin position="293"/>
        <end position="406"/>
    </location>
</feature>
<dbReference type="Pfam" id="PF02687">
    <property type="entry name" value="FtsX"/>
    <property type="match status" value="2"/>
</dbReference>
<dbReference type="Proteomes" id="UP001255246">
    <property type="component" value="Unassembled WGS sequence"/>
</dbReference>
<evidence type="ECO:0000313" key="10">
    <source>
        <dbReference type="Proteomes" id="UP001255246"/>
    </source>
</evidence>
<evidence type="ECO:0000259" key="7">
    <source>
        <dbReference type="Pfam" id="PF02687"/>
    </source>
</evidence>
<feature type="domain" description="ABC3 transporter permease C-terminal" evidence="7">
    <location>
        <begin position="680"/>
        <end position="793"/>
    </location>
</feature>
<protein>
    <submittedName>
        <fullName evidence="9">ABC transporter permease</fullName>
    </submittedName>
</protein>
<evidence type="ECO:0000256" key="5">
    <source>
        <dbReference type="ARBA" id="ARBA00023136"/>
    </source>
</evidence>
<proteinExistence type="predicted"/>
<comment type="caution">
    <text evidence="9">The sequence shown here is derived from an EMBL/GenBank/DDBJ whole genome shotgun (WGS) entry which is preliminary data.</text>
</comment>
<dbReference type="InterPro" id="IPR025857">
    <property type="entry name" value="MacB_PCD"/>
</dbReference>
<keyword evidence="5 6" id="KW-0472">Membrane</keyword>
<keyword evidence="2" id="KW-1003">Cell membrane</keyword>
<evidence type="ECO:0000313" key="9">
    <source>
        <dbReference type="EMBL" id="MDT0606368.1"/>
    </source>
</evidence>
<evidence type="ECO:0000256" key="4">
    <source>
        <dbReference type="ARBA" id="ARBA00022989"/>
    </source>
</evidence>
<feature type="transmembrane region" description="Helical" evidence="6">
    <location>
        <begin position="383"/>
        <end position="408"/>
    </location>
</feature>
<feature type="transmembrane region" description="Helical" evidence="6">
    <location>
        <begin position="333"/>
        <end position="363"/>
    </location>
</feature>
<feature type="transmembrane region" description="Helical" evidence="6">
    <location>
        <begin position="763"/>
        <end position="786"/>
    </location>
</feature>
<comment type="subcellular location">
    <subcellularLocation>
        <location evidence="1">Cell membrane</location>
        <topology evidence="1">Multi-pass membrane protein</topology>
    </subcellularLocation>
</comment>
<accession>A0ABU3A860</accession>
<name>A0ABU3A860_9FLAO</name>